<dbReference type="InterPro" id="IPR029058">
    <property type="entry name" value="AB_hydrolase_fold"/>
</dbReference>
<reference evidence="3" key="2">
    <citation type="submission" date="2020-09" db="EMBL/GenBank/DDBJ databases">
        <authorList>
            <person name="Sun Q."/>
            <person name="Zhou Y."/>
        </authorList>
    </citation>
    <scope>NUCLEOTIDE SEQUENCE</scope>
    <source>
        <strain evidence="3">CGMCC 1.12153</strain>
    </source>
</reference>
<dbReference type="EMBL" id="BMEL01000002">
    <property type="protein sequence ID" value="GGF20295.1"/>
    <property type="molecule type" value="Genomic_DNA"/>
</dbReference>
<dbReference type="GO" id="GO:0016787">
    <property type="term" value="F:hydrolase activity"/>
    <property type="evidence" value="ECO:0007669"/>
    <property type="project" value="UniProtKB-KW"/>
</dbReference>
<evidence type="ECO:0000259" key="2">
    <source>
        <dbReference type="Pfam" id="PF07859"/>
    </source>
</evidence>
<dbReference type="SUPFAM" id="SSF53474">
    <property type="entry name" value="alpha/beta-Hydrolases"/>
    <property type="match status" value="1"/>
</dbReference>
<evidence type="ECO:0000313" key="3">
    <source>
        <dbReference type="EMBL" id="GGF20295.1"/>
    </source>
</evidence>
<evidence type="ECO:0000256" key="1">
    <source>
        <dbReference type="ARBA" id="ARBA00022801"/>
    </source>
</evidence>
<dbReference type="InterPro" id="IPR013094">
    <property type="entry name" value="AB_hydrolase_3"/>
</dbReference>
<feature type="domain" description="Alpha/beta hydrolase fold-3" evidence="2">
    <location>
        <begin position="62"/>
        <end position="267"/>
    </location>
</feature>
<protein>
    <recommendedName>
        <fullName evidence="2">Alpha/beta hydrolase fold-3 domain-containing protein</fullName>
    </recommendedName>
</protein>
<dbReference type="Proteomes" id="UP000660110">
    <property type="component" value="Unassembled WGS sequence"/>
</dbReference>
<comment type="caution">
    <text evidence="3">The sequence shown here is derived from an EMBL/GenBank/DDBJ whole genome shotgun (WGS) entry which is preliminary data.</text>
</comment>
<dbReference type="RefSeq" id="WP_188377228.1">
    <property type="nucleotide sequence ID" value="NZ_BMEL01000002.1"/>
</dbReference>
<dbReference type="AlphaFoldDB" id="A0A917EXT7"/>
<proteinExistence type="predicted"/>
<name>A0A917EXT7_HALAA</name>
<keyword evidence="1" id="KW-0378">Hydrolase</keyword>
<dbReference type="PANTHER" id="PTHR48081">
    <property type="entry name" value="AB HYDROLASE SUPERFAMILY PROTEIN C4A8.06C"/>
    <property type="match status" value="1"/>
</dbReference>
<dbReference type="Pfam" id="PF07859">
    <property type="entry name" value="Abhydrolase_3"/>
    <property type="match status" value="1"/>
</dbReference>
<sequence>MLTHIVARSLRLLPNQEKKAPMVPCQEVKEIREIMIETSVKDTYVSCYYPLGTSVKKLPVYMNFHGGAFIMNDKEMDDPYCRQLANHTGSMVVNVDYAKAPEHPFPEPVEQAYELIQWIRANAGSLGIDPERIAIGGQSSGANIAAALCLLLKERQAPQPTLQVLCYPMLDFVTPHADKPEPDPRRAKFPQVANFLNKCYVPGQEQAEHPFASPVLAENVEGIANALVIVGEYDAFNPEAGRYAEKLKNAGVPVRHEVFENCTHAFTHLGPKQKAEEAWALIEEEVRKAYRS</sequence>
<organism evidence="3 4">
    <name type="scientific">Halobacillus andaensis</name>
    <dbReference type="NCBI Taxonomy" id="1176239"/>
    <lineage>
        <taxon>Bacteria</taxon>
        <taxon>Bacillati</taxon>
        <taxon>Bacillota</taxon>
        <taxon>Bacilli</taxon>
        <taxon>Bacillales</taxon>
        <taxon>Bacillaceae</taxon>
        <taxon>Halobacillus</taxon>
    </lineage>
</organism>
<accession>A0A917EXT7</accession>
<gene>
    <name evidence="3" type="ORF">GCM10010954_18820</name>
</gene>
<evidence type="ECO:0000313" key="4">
    <source>
        <dbReference type="Proteomes" id="UP000660110"/>
    </source>
</evidence>
<keyword evidence="4" id="KW-1185">Reference proteome</keyword>
<reference evidence="3" key="1">
    <citation type="journal article" date="2014" name="Int. J. Syst. Evol. Microbiol.">
        <title>Complete genome sequence of Corynebacterium casei LMG S-19264T (=DSM 44701T), isolated from a smear-ripened cheese.</title>
        <authorList>
            <consortium name="US DOE Joint Genome Institute (JGI-PGF)"/>
            <person name="Walter F."/>
            <person name="Albersmeier A."/>
            <person name="Kalinowski J."/>
            <person name="Ruckert C."/>
        </authorList>
    </citation>
    <scope>NUCLEOTIDE SEQUENCE</scope>
    <source>
        <strain evidence="3">CGMCC 1.12153</strain>
    </source>
</reference>
<dbReference type="Gene3D" id="3.40.50.1820">
    <property type="entry name" value="alpha/beta hydrolase"/>
    <property type="match status" value="1"/>
</dbReference>
<dbReference type="InterPro" id="IPR050300">
    <property type="entry name" value="GDXG_lipolytic_enzyme"/>
</dbReference>
<dbReference type="PANTHER" id="PTHR48081:SF8">
    <property type="entry name" value="ALPHA_BETA HYDROLASE FOLD-3 DOMAIN-CONTAINING PROTEIN-RELATED"/>
    <property type="match status" value="1"/>
</dbReference>